<gene>
    <name evidence="3" type="ORF">TRAPUB_8498</name>
</gene>
<keyword evidence="4" id="KW-1185">Reference proteome</keyword>
<dbReference type="OrthoDB" id="3268454at2759"/>
<dbReference type="Proteomes" id="UP000184267">
    <property type="component" value="Unassembled WGS sequence"/>
</dbReference>
<feature type="domain" description="Condensin complex subunit 1 N-terminal" evidence="2">
    <location>
        <begin position="75"/>
        <end position="203"/>
    </location>
</feature>
<dbReference type="OMA" id="TEEWTWI"/>
<name>A0A1M2W4Z8_TRAPU</name>
<dbReference type="GO" id="GO:0000796">
    <property type="term" value="C:condensin complex"/>
    <property type="evidence" value="ECO:0007669"/>
    <property type="project" value="TreeGrafter"/>
</dbReference>
<sequence length="204" mass="22586">MDHFELQDELQALQDIDSYSIDNESDVSSLDPASVADLLSSAVDALAHNPEAITDPAVFDAYRSLLKHAAALQGSHMIKILDSISSAYHAQIEATVRDIDEEDQQTVSAHKMPLEIYAFLLHWFVSAAEKVKTSGEDDAPAPAPKARRGRGGKAAASRSTARKPPEEWSWQDQISATLNLISKLLRMKTQRIWQTSAERETFIK</sequence>
<dbReference type="PANTHER" id="PTHR14222">
    <property type="entry name" value="CONDENSIN"/>
    <property type="match status" value="1"/>
</dbReference>
<dbReference type="GO" id="GO:0007076">
    <property type="term" value="P:mitotic chromosome condensation"/>
    <property type="evidence" value="ECO:0007669"/>
    <property type="project" value="InterPro"/>
</dbReference>
<evidence type="ECO:0000313" key="4">
    <source>
        <dbReference type="Proteomes" id="UP000184267"/>
    </source>
</evidence>
<reference evidence="3 4" key="1">
    <citation type="submission" date="2016-10" db="EMBL/GenBank/DDBJ databases">
        <title>Genome sequence of the basidiomycete white-rot fungus Trametes pubescens.</title>
        <authorList>
            <person name="Makela M.R."/>
            <person name="Granchi Z."/>
            <person name="Peng M."/>
            <person name="De Vries R.P."/>
            <person name="Grigoriev I."/>
            <person name="Riley R."/>
            <person name="Hilden K."/>
        </authorList>
    </citation>
    <scope>NUCLEOTIDE SEQUENCE [LARGE SCALE GENOMIC DNA]</scope>
    <source>
        <strain evidence="3 4">FBCC735</strain>
    </source>
</reference>
<proteinExistence type="predicted"/>
<dbReference type="AlphaFoldDB" id="A0A1M2W4Z8"/>
<dbReference type="InterPro" id="IPR026971">
    <property type="entry name" value="CND1/NCAPD3"/>
</dbReference>
<evidence type="ECO:0000256" key="1">
    <source>
        <dbReference type="SAM" id="MobiDB-lite"/>
    </source>
</evidence>
<dbReference type="InterPro" id="IPR024324">
    <property type="entry name" value="Condensin_cplx_su1_N"/>
</dbReference>
<dbReference type="EMBL" id="MNAD01000217">
    <property type="protein sequence ID" value="OJT14928.1"/>
    <property type="molecule type" value="Genomic_DNA"/>
</dbReference>
<feature type="region of interest" description="Disordered" evidence="1">
    <location>
        <begin position="133"/>
        <end position="168"/>
    </location>
</feature>
<dbReference type="GO" id="GO:0000779">
    <property type="term" value="C:condensed chromosome, centromeric region"/>
    <property type="evidence" value="ECO:0007669"/>
    <property type="project" value="TreeGrafter"/>
</dbReference>
<dbReference type="PANTHER" id="PTHR14222:SF2">
    <property type="entry name" value="CONDENSIN COMPLEX SUBUNIT 1"/>
    <property type="match status" value="1"/>
</dbReference>
<organism evidence="3 4">
    <name type="scientific">Trametes pubescens</name>
    <name type="common">White-rot fungus</name>
    <dbReference type="NCBI Taxonomy" id="154538"/>
    <lineage>
        <taxon>Eukaryota</taxon>
        <taxon>Fungi</taxon>
        <taxon>Dikarya</taxon>
        <taxon>Basidiomycota</taxon>
        <taxon>Agaricomycotina</taxon>
        <taxon>Agaricomycetes</taxon>
        <taxon>Polyporales</taxon>
        <taxon>Polyporaceae</taxon>
        <taxon>Trametes</taxon>
    </lineage>
</organism>
<protein>
    <recommendedName>
        <fullName evidence="2">Condensin complex subunit 1 N-terminal domain-containing protein</fullName>
    </recommendedName>
</protein>
<comment type="caution">
    <text evidence="3">The sequence shown here is derived from an EMBL/GenBank/DDBJ whole genome shotgun (WGS) entry which is preliminary data.</text>
</comment>
<dbReference type="GO" id="GO:0010032">
    <property type="term" value="P:meiotic chromosome condensation"/>
    <property type="evidence" value="ECO:0007669"/>
    <property type="project" value="TreeGrafter"/>
</dbReference>
<dbReference type="Pfam" id="PF12922">
    <property type="entry name" value="Cnd1_N"/>
    <property type="match status" value="1"/>
</dbReference>
<evidence type="ECO:0000259" key="2">
    <source>
        <dbReference type="Pfam" id="PF12922"/>
    </source>
</evidence>
<dbReference type="STRING" id="154538.A0A1M2W4Z8"/>
<dbReference type="GO" id="GO:0042393">
    <property type="term" value="F:histone binding"/>
    <property type="evidence" value="ECO:0007669"/>
    <property type="project" value="TreeGrafter"/>
</dbReference>
<evidence type="ECO:0000313" key="3">
    <source>
        <dbReference type="EMBL" id="OJT14928.1"/>
    </source>
</evidence>
<accession>A0A1M2W4Z8</accession>